<dbReference type="PROSITE" id="PS51762">
    <property type="entry name" value="GH16_2"/>
    <property type="match status" value="1"/>
</dbReference>
<dbReference type="EMBL" id="CALLCH030000008">
    <property type="protein sequence ID" value="CAI4213584.1"/>
    <property type="molecule type" value="Genomic_DNA"/>
</dbReference>
<evidence type="ECO:0000313" key="5">
    <source>
        <dbReference type="EMBL" id="CAI4213584.1"/>
    </source>
</evidence>
<comment type="caution">
    <text evidence="5">The sequence shown here is derived from an EMBL/GenBank/DDBJ whole genome shotgun (WGS) entry which is preliminary data.</text>
</comment>
<dbReference type="SUPFAM" id="SSF49899">
    <property type="entry name" value="Concanavalin A-like lectins/glucanases"/>
    <property type="match status" value="1"/>
</dbReference>
<evidence type="ECO:0000259" key="4">
    <source>
        <dbReference type="PROSITE" id="PS51762"/>
    </source>
</evidence>
<keyword evidence="2" id="KW-0175">Coiled coil</keyword>
<organism evidence="5 6">
    <name type="scientific">Parascedosporium putredinis</name>
    <dbReference type="NCBI Taxonomy" id="1442378"/>
    <lineage>
        <taxon>Eukaryota</taxon>
        <taxon>Fungi</taxon>
        <taxon>Dikarya</taxon>
        <taxon>Ascomycota</taxon>
        <taxon>Pezizomycotina</taxon>
        <taxon>Sordariomycetes</taxon>
        <taxon>Hypocreomycetidae</taxon>
        <taxon>Microascales</taxon>
        <taxon>Microascaceae</taxon>
        <taxon>Parascedosporium</taxon>
    </lineage>
</organism>
<keyword evidence="3" id="KW-0472">Membrane</keyword>
<accession>A0A9P1M8F2</accession>
<protein>
    <recommendedName>
        <fullName evidence="4">GH16 domain-containing protein</fullName>
    </recommendedName>
</protein>
<dbReference type="InterPro" id="IPR013320">
    <property type="entry name" value="ConA-like_dom_sf"/>
</dbReference>
<dbReference type="GO" id="GO:0005975">
    <property type="term" value="P:carbohydrate metabolic process"/>
    <property type="evidence" value="ECO:0007669"/>
    <property type="project" value="InterPro"/>
</dbReference>
<reference evidence="5" key="1">
    <citation type="submission" date="2022-11" db="EMBL/GenBank/DDBJ databases">
        <authorList>
            <person name="Scott C."/>
            <person name="Bruce N."/>
        </authorList>
    </citation>
    <scope>NUCLEOTIDE SEQUENCE</scope>
</reference>
<feature type="coiled-coil region" evidence="2">
    <location>
        <begin position="605"/>
        <end position="634"/>
    </location>
</feature>
<evidence type="ECO:0000256" key="2">
    <source>
        <dbReference type="SAM" id="Coils"/>
    </source>
</evidence>
<gene>
    <name evidence="5" type="ORF">PPNO1_LOCUS3330</name>
</gene>
<dbReference type="Proteomes" id="UP000838763">
    <property type="component" value="Unassembled WGS sequence"/>
</dbReference>
<dbReference type="PANTHER" id="PTHR10963">
    <property type="entry name" value="GLYCOSYL HYDROLASE-RELATED"/>
    <property type="match status" value="1"/>
</dbReference>
<dbReference type="InterPro" id="IPR054471">
    <property type="entry name" value="GPIID_WHD"/>
</dbReference>
<proteinExistence type="inferred from homology"/>
<name>A0A9P1M8F2_9PEZI</name>
<dbReference type="Gene3D" id="2.60.120.200">
    <property type="match status" value="1"/>
</dbReference>
<evidence type="ECO:0000256" key="3">
    <source>
        <dbReference type="SAM" id="Phobius"/>
    </source>
</evidence>
<dbReference type="InterPro" id="IPR050546">
    <property type="entry name" value="Glycosyl_Hydrlase_16"/>
</dbReference>
<dbReference type="PANTHER" id="PTHR10963:SF55">
    <property type="entry name" value="GLYCOSIDE HYDROLASE FAMILY 16 PROTEIN"/>
    <property type="match status" value="1"/>
</dbReference>
<dbReference type="OrthoDB" id="4781at2759"/>
<evidence type="ECO:0000256" key="1">
    <source>
        <dbReference type="ARBA" id="ARBA00006865"/>
    </source>
</evidence>
<keyword evidence="3" id="KW-0812">Transmembrane</keyword>
<dbReference type="AlphaFoldDB" id="A0A9P1M8F2"/>
<sequence length="1226" mass="139078">MAPASRASSRPGSMVADFYGQDPFRTPVGRGAQSVRASTVVSGRTSFIASCVQKPPPKQQRFKSSRLIGEYEKPWTEKRDHRIAYDRWIFYFMTLLGLGISAYICWDGWNSYGSRDFCLIWEDDFSNGIDDSSWNYEIQRGGFGSGAFDWTTDDKRNAYADSEGLHIVPTLTIDDIDITEAQLLDGYKLNLTTDGTCTTTGIEACGITSNKTTGDIINPIRSARLNTKGKRTITYGKVEIVAKLPKGDWLWPALWMMPEEEYYGGWPASGEIDIMESRGNEGTSYKGGRNEVGGTLHWGPVWELDMFKQTSGKRDLRRTDYSEDFHIFGVEWTEKYIFIYVDSVLAQTIYTPFRKRGDSLYQRGGFGNMEINETVPENPWAKSPNINAPFDRPFYLIVNVAVGTTNGYFPYVFLPTIQGLYALLVAPWRDGAEDAQRQFWAARPVWEPSWGAGDSRGMTVKNVRMWNPGNSAAHRPLHADLWEDEDYGEQRETGRGLPLRTREIPSQYQGPCRKSEISAVMTIDDFNREMRTLEATQEKSKTLRGLKRIEPFVKGLEGYAGVIEVFLQVKPEIISLIWAVWPRVTLELDAVTRNIAGHENVMQSHVTLEDVIRSQEERKRALEEDKRAEEARNRQYWKELRDEVAPRLYDSRLESILAYQIFEDDERKFKFNADSIRNLLSNIFKGRDVLLVVDGIDEVPEASRATLLKDLLWIVESCPSHLAKATQLRIGNQNSADIKALVDSQSSKLAEKLVDSRAAPTVKAQINKSAQQIVDKADGQRTPHDIAEFGDVPRGLTRAYGRILDRIAEKGPVLSQVANRILMWLAGARRILREEELLQALAVEQTLDDFADDRRDHRSLLEACGHMIEVENGFVRFVHFTAREFLLSQESSRYLNLSNANAEIAATCTRYLAYQSLNPAFSLSGSLAEDAIRRGDFVLLEYSALQIIEHIKACGSLASLESTILDRPLLDNLLAAVGRYIEAREMPVDENRLEPSSTPFLRRFLLFEGQPTVQATLARAEHRIGSLKYGEGDWEETGDPLETFPTTTLWALARFRQHLEDILCSGSVHIPGCKCDQLRSLYGPTPFYCNRPFCKRFERGFDTMDSRDVHLAHHRRDFTCSVEGCLRGLRGFRSEKQLERHASEHALHDESRGSPHTSSKQTVYSFEGVEPGSILDMDVLCDALEEEQSSFVLQLLQTYQFTEGCSRWILPLAAWMWIWTKCSPGP</sequence>
<keyword evidence="6" id="KW-1185">Reference proteome</keyword>
<dbReference type="Pfam" id="PF00722">
    <property type="entry name" value="Glyco_hydro_16"/>
    <property type="match status" value="1"/>
</dbReference>
<dbReference type="Pfam" id="PF22939">
    <property type="entry name" value="WHD_GPIID"/>
    <property type="match status" value="1"/>
</dbReference>
<feature type="transmembrane region" description="Helical" evidence="3">
    <location>
        <begin position="88"/>
        <end position="109"/>
    </location>
</feature>
<dbReference type="GO" id="GO:0004553">
    <property type="term" value="F:hydrolase activity, hydrolyzing O-glycosyl compounds"/>
    <property type="evidence" value="ECO:0007669"/>
    <property type="project" value="InterPro"/>
</dbReference>
<feature type="domain" description="GH16" evidence="4">
    <location>
        <begin position="119"/>
        <end position="420"/>
    </location>
</feature>
<comment type="similarity">
    <text evidence="1">Belongs to the glycosyl hydrolase 16 family.</text>
</comment>
<evidence type="ECO:0000313" key="6">
    <source>
        <dbReference type="Proteomes" id="UP000838763"/>
    </source>
</evidence>
<keyword evidence="3" id="KW-1133">Transmembrane helix</keyword>
<dbReference type="InterPro" id="IPR000757">
    <property type="entry name" value="Beta-glucanase-like"/>
</dbReference>